<dbReference type="InterPro" id="IPR000073">
    <property type="entry name" value="AB_hydrolase_1"/>
</dbReference>
<keyword evidence="3" id="KW-1185">Reference proteome</keyword>
<dbReference type="GO" id="GO:0047372">
    <property type="term" value="F:monoacylglycerol lipase activity"/>
    <property type="evidence" value="ECO:0007669"/>
    <property type="project" value="TreeGrafter"/>
</dbReference>
<accession>A0A5C8P6I0</accession>
<evidence type="ECO:0000259" key="1">
    <source>
        <dbReference type="Pfam" id="PF12697"/>
    </source>
</evidence>
<reference evidence="2 3" key="1">
    <citation type="submission" date="2019-06" db="EMBL/GenBank/DDBJ databases">
        <title>New taxonomy in bacterial strain CC-CFT640, isolated from vineyard.</title>
        <authorList>
            <person name="Lin S.-Y."/>
            <person name="Tsai C.-F."/>
            <person name="Young C.-C."/>
        </authorList>
    </citation>
    <scope>NUCLEOTIDE SEQUENCE [LARGE SCALE GENOMIC DNA]</scope>
    <source>
        <strain evidence="2 3">CC-CFT640</strain>
    </source>
</reference>
<dbReference type="SUPFAM" id="SSF53474">
    <property type="entry name" value="alpha/beta-Hydrolases"/>
    <property type="match status" value="1"/>
</dbReference>
<comment type="caution">
    <text evidence="2">The sequence shown here is derived from an EMBL/GenBank/DDBJ whole genome shotgun (WGS) entry which is preliminary data.</text>
</comment>
<organism evidence="2 3">
    <name type="scientific">Vineibacter terrae</name>
    <dbReference type="NCBI Taxonomy" id="2586908"/>
    <lineage>
        <taxon>Bacteria</taxon>
        <taxon>Pseudomonadati</taxon>
        <taxon>Pseudomonadota</taxon>
        <taxon>Alphaproteobacteria</taxon>
        <taxon>Hyphomicrobiales</taxon>
        <taxon>Vineibacter</taxon>
    </lineage>
</organism>
<dbReference type="Gene3D" id="3.40.50.1820">
    <property type="entry name" value="alpha/beta hydrolase"/>
    <property type="match status" value="1"/>
</dbReference>
<sequence length="294" mass="30825">MPARAQSGDIAGRVDIGGGRKMHLECRGAGSPVVVIVAGMRASAEDWTKAGPGKLNVFSALAGFTRVCVYDRPGTPVGERPSRSDPVAQPVTASDAVADLHALVAAAGIATPFVIVAHSYGGVVARLYAMTYPGEVNGMVLVDALSEGLQAAETPQEWAIQRVLLNGDLTEALKLYPAIERADADRSFDQIRAAAPLKPMPLVVLSADRPWGPLVPKLITDGVLPANTPADFGYVTDRAQKVAQAKLAMLVPGARHVTNTNSGHEIHKDQPQLVADSIHDVVAAVRNGKTSLSP</sequence>
<evidence type="ECO:0000313" key="2">
    <source>
        <dbReference type="EMBL" id="TXL69361.1"/>
    </source>
</evidence>
<dbReference type="Pfam" id="PF12697">
    <property type="entry name" value="Abhydrolase_6"/>
    <property type="match status" value="1"/>
</dbReference>
<dbReference type="InterPro" id="IPR029058">
    <property type="entry name" value="AB_hydrolase_fold"/>
</dbReference>
<dbReference type="GO" id="GO:0016020">
    <property type="term" value="C:membrane"/>
    <property type="evidence" value="ECO:0007669"/>
    <property type="project" value="TreeGrafter"/>
</dbReference>
<gene>
    <name evidence="2" type="ORF">FHP25_39340</name>
</gene>
<evidence type="ECO:0000313" key="3">
    <source>
        <dbReference type="Proteomes" id="UP000321638"/>
    </source>
</evidence>
<name>A0A5C8P6I0_9HYPH</name>
<keyword evidence="2" id="KW-0378">Hydrolase</keyword>
<feature type="domain" description="AB hydrolase-1" evidence="1">
    <location>
        <begin position="34"/>
        <end position="276"/>
    </location>
</feature>
<proteinExistence type="predicted"/>
<dbReference type="PANTHER" id="PTHR43798:SF33">
    <property type="entry name" value="HYDROLASE, PUTATIVE (AFU_ORTHOLOGUE AFUA_2G14860)-RELATED"/>
    <property type="match status" value="1"/>
</dbReference>
<dbReference type="OrthoDB" id="9814966at2"/>
<dbReference type="Proteomes" id="UP000321638">
    <property type="component" value="Unassembled WGS sequence"/>
</dbReference>
<dbReference type="GO" id="GO:0046464">
    <property type="term" value="P:acylglycerol catabolic process"/>
    <property type="evidence" value="ECO:0007669"/>
    <property type="project" value="TreeGrafter"/>
</dbReference>
<dbReference type="InterPro" id="IPR050266">
    <property type="entry name" value="AB_hydrolase_sf"/>
</dbReference>
<dbReference type="AlphaFoldDB" id="A0A5C8P6I0"/>
<protein>
    <submittedName>
        <fullName evidence="2">Alpha/beta hydrolase</fullName>
    </submittedName>
</protein>
<dbReference type="EMBL" id="VDUZ01000086">
    <property type="protein sequence ID" value="TXL69361.1"/>
    <property type="molecule type" value="Genomic_DNA"/>
</dbReference>
<dbReference type="PANTHER" id="PTHR43798">
    <property type="entry name" value="MONOACYLGLYCEROL LIPASE"/>
    <property type="match status" value="1"/>
</dbReference>